<keyword evidence="3" id="KW-1185">Reference proteome</keyword>
<gene>
    <name evidence="2" type="ORF">Mic7113_3883</name>
</gene>
<dbReference type="eggNOG" id="COG3482">
    <property type="taxonomic scope" value="Bacteria"/>
</dbReference>
<sequence length="458" mass="51917">MKKIVIFLGPSLPVAEAKKILDAIYLPPAKQSDLLSAVTTYKPDIIGLIDGVFLSLPSVWHKEILYAIEQAVAVYGASSMGALRAAETDVFGMVGVGEIYRMYANGELIDDDEVVTVHGPEDTGYCRLSEPMVNVRATFCRAKDEGIIDSTVCEQLSAIAKLIYFPERTFPAIFRKAVTAGISPKKIEEMAIFVKDNYVDLKRQDAILLLETLRDLSESSPQAKPNFSLIRNQFFSNLYHRDRTVLRNDTTVPLGDIAGYAALHLPDFDEVNLHASNRALVQTLAEILGIEVSQEVVDKEIRRFRNQHNIFEETGFSNWLTENDLTLEEFNQLMIEMARCRYLQNWLLTRKGNERNTKILLDELRLQNRYKDCADAVAEREVIIRESYPNLIEEHADEVPISQLMIEHLRSTGCQVKLRDDWEKEAGFLDFELLKLELLRSHLARKATSNFESGALEG</sequence>
<dbReference type="EMBL" id="CP003630">
    <property type="protein sequence ID" value="AFZ19595.1"/>
    <property type="molecule type" value="Genomic_DNA"/>
</dbReference>
<dbReference type="PATRIC" id="fig|1173027.3.peg.4272"/>
<dbReference type="Proteomes" id="UP000010471">
    <property type="component" value="Chromosome"/>
</dbReference>
<dbReference type="Pfam" id="PF07812">
    <property type="entry name" value="TfuA"/>
    <property type="match status" value="1"/>
</dbReference>
<name>K9WGT9_9CYAN</name>
<accession>K9WGT9</accession>
<dbReference type="HOGENOM" id="CLU_045640_0_0_3"/>
<dbReference type="NCBIfam" id="NF033432">
    <property type="entry name" value="ThioGly_TfuA_rel"/>
    <property type="match status" value="1"/>
</dbReference>
<evidence type="ECO:0000313" key="3">
    <source>
        <dbReference type="Proteomes" id="UP000010471"/>
    </source>
</evidence>
<feature type="domain" description="TfuA-like core" evidence="1">
    <location>
        <begin position="50"/>
        <end position="169"/>
    </location>
</feature>
<protein>
    <recommendedName>
        <fullName evidence="1">TfuA-like core domain-containing protein</fullName>
    </recommendedName>
</protein>
<dbReference type="STRING" id="1173027.Mic7113_3883"/>
<dbReference type="SUPFAM" id="SSF109998">
    <property type="entry name" value="Triger factor/SurA peptide-binding domain-like"/>
    <property type="match status" value="1"/>
</dbReference>
<dbReference type="OrthoDB" id="118811at2"/>
<dbReference type="KEGG" id="mic:Mic7113_3883"/>
<dbReference type="RefSeq" id="WP_015183734.1">
    <property type="nucleotide sequence ID" value="NC_019738.1"/>
</dbReference>
<evidence type="ECO:0000313" key="2">
    <source>
        <dbReference type="EMBL" id="AFZ19595.1"/>
    </source>
</evidence>
<dbReference type="AlphaFoldDB" id="K9WGT9"/>
<organism evidence="2 3">
    <name type="scientific">Allocoleopsis franciscana PCC 7113</name>
    <dbReference type="NCBI Taxonomy" id="1173027"/>
    <lineage>
        <taxon>Bacteria</taxon>
        <taxon>Bacillati</taxon>
        <taxon>Cyanobacteriota</taxon>
        <taxon>Cyanophyceae</taxon>
        <taxon>Coleofasciculales</taxon>
        <taxon>Coleofasciculaceae</taxon>
        <taxon>Allocoleopsis</taxon>
        <taxon>Allocoleopsis franciscana</taxon>
    </lineage>
</organism>
<evidence type="ECO:0000259" key="1">
    <source>
        <dbReference type="Pfam" id="PF07812"/>
    </source>
</evidence>
<dbReference type="InterPro" id="IPR012924">
    <property type="entry name" value="TfuA_core"/>
</dbReference>
<dbReference type="InterPro" id="IPR027304">
    <property type="entry name" value="Trigger_fact/SurA_dom_sf"/>
</dbReference>
<proteinExistence type="predicted"/>
<reference evidence="2 3" key="1">
    <citation type="submission" date="2012-06" db="EMBL/GenBank/DDBJ databases">
        <title>Finished chromosome of genome of Microcoleus sp. PCC 7113.</title>
        <authorList>
            <consortium name="US DOE Joint Genome Institute"/>
            <person name="Gugger M."/>
            <person name="Coursin T."/>
            <person name="Rippka R."/>
            <person name="Tandeau De Marsac N."/>
            <person name="Huntemann M."/>
            <person name="Wei C.-L."/>
            <person name="Han J."/>
            <person name="Detter J.C."/>
            <person name="Han C."/>
            <person name="Tapia R."/>
            <person name="Chen A."/>
            <person name="Kyrpides N."/>
            <person name="Mavromatis K."/>
            <person name="Markowitz V."/>
            <person name="Szeto E."/>
            <person name="Ivanova N."/>
            <person name="Pagani I."/>
            <person name="Pati A."/>
            <person name="Goodwin L."/>
            <person name="Nordberg H.P."/>
            <person name="Cantor M.N."/>
            <person name="Hua S.X."/>
            <person name="Woyke T."/>
            <person name="Kerfeld C.A."/>
        </authorList>
    </citation>
    <scope>NUCLEOTIDE SEQUENCE [LARGE SCALE GENOMIC DNA]</scope>
    <source>
        <strain evidence="2 3">PCC 7113</strain>
    </source>
</reference>